<dbReference type="InterPro" id="IPR016181">
    <property type="entry name" value="Acyl_CoA_acyltransferase"/>
</dbReference>
<dbReference type="PANTHER" id="PTHR43792">
    <property type="entry name" value="GNAT FAMILY, PUTATIVE (AFU_ORTHOLOGUE AFUA_3G00765)-RELATED-RELATED"/>
    <property type="match status" value="1"/>
</dbReference>
<organism evidence="3 4">
    <name type="scientific">Staphylococcus gallinarum</name>
    <dbReference type="NCBI Taxonomy" id="1293"/>
    <lineage>
        <taxon>Bacteria</taxon>
        <taxon>Bacillati</taxon>
        <taxon>Bacillota</taxon>
        <taxon>Bacilli</taxon>
        <taxon>Bacillales</taxon>
        <taxon>Staphylococcaceae</taxon>
        <taxon>Staphylococcus</taxon>
    </lineage>
</organism>
<gene>
    <name evidence="3" type="primary">speG_1</name>
    <name evidence="3" type="ORF">NCTC12195_00470</name>
    <name evidence="2" type="ORF">SGA02_21790</name>
</gene>
<dbReference type="SUPFAM" id="SSF55729">
    <property type="entry name" value="Acyl-CoA N-acyltransferases (Nat)"/>
    <property type="match status" value="1"/>
</dbReference>
<dbReference type="Proteomes" id="UP000321057">
    <property type="component" value="Unassembled WGS sequence"/>
</dbReference>
<feature type="domain" description="N-acetyltransferase" evidence="1">
    <location>
        <begin position="3"/>
        <end position="166"/>
    </location>
</feature>
<protein>
    <submittedName>
        <fullName evidence="2">GNAT family acetyltransferase</fullName>
    </submittedName>
    <submittedName>
        <fullName evidence="3">Spermidine N1-acetyltransferase</fullName>
        <ecNumber evidence="3">2.3.1.57</ecNumber>
    </submittedName>
</protein>
<sequence>MDFYTRDLQASDIQGVYELYAHPEVAKYQLWDVATYEETEQFINSVLEKEEHWIYNVIINADTDKIIGIVQLIVDNDNKSAEIGFIVHPDFWEQGIASDIAATMVKYGFKVLKLNRIWGSLDARNVAARIVLQNANMKHEAVLREDKAVEDGFRDTLIFAIIKSEY</sequence>
<evidence type="ECO:0000313" key="5">
    <source>
        <dbReference type="Proteomes" id="UP000321057"/>
    </source>
</evidence>
<keyword evidence="5" id="KW-1185">Reference proteome</keyword>
<dbReference type="Proteomes" id="UP000255277">
    <property type="component" value="Unassembled WGS sequence"/>
</dbReference>
<dbReference type="EC" id="2.3.1.57" evidence="3"/>
<evidence type="ECO:0000313" key="2">
    <source>
        <dbReference type="EMBL" id="GEQ06351.1"/>
    </source>
</evidence>
<evidence type="ECO:0000313" key="3">
    <source>
        <dbReference type="EMBL" id="SUM31065.1"/>
    </source>
</evidence>
<dbReference type="Gene3D" id="3.40.630.30">
    <property type="match status" value="1"/>
</dbReference>
<dbReference type="PROSITE" id="PS51186">
    <property type="entry name" value="GNAT"/>
    <property type="match status" value="1"/>
</dbReference>
<dbReference type="OrthoDB" id="9798081at2"/>
<dbReference type="GeneID" id="93846483"/>
<dbReference type="Pfam" id="PF13302">
    <property type="entry name" value="Acetyltransf_3"/>
    <property type="match status" value="1"/>
</dbReference>
<name>A0A0D0SUL1_STAGA</name>
<keyword evidence="3" id="KW-0808">Transferase</keyword>
<evidence type="ECO:0000259" key="1">
    <source>
        <dbReference type="PROSITE" id="PS51186"/>
    </source>
</evidence>
<dbReference type="GO" id="GO:0004145">
    <property type="term" value="F:diamine N-acetyltransferase activity"/>
    <property type="evidence" value="ECO:0007669"/>
    <property type="project" value="UniProtKB-EC"/>
</dbReference>
<dbReference type="STRING" id="1293.SH09_00965"/>
<dbReference type="RefSeq" id="WP_042737743.1">
    <property type="nucleotide sequence ID" value="NZ_BKAX01000006.1"/>
</dbReference>
<dbReference type="EMBL" id="UHDK01000001">
    <property type="protein sequence ID" value="SUM31065.1"/>
    <property type="molecule type" value="Genomic_DNA"/>
</dbReference>
<dbReference type="AlphaFoldDB" id="A0A0D0SUL1"/>
<evidence type="ECO:0000313" key="4">
    <source>
        <dbReference type="Proteomes" id="UP000255277"/>
    </source>
</evidence>
<proteinExistence type="predicted"/>
<reference evidence="2 5" key="2">
    <citation type="submission" date="2019-07" db="EMBL/GenBank/DDBJ databases">
        <title>Whole genome shotgun sequence of Staphylococcus gallinarum NBRC 109767.</title>
        <authorList>
            <person name="Hosoyama A."/>
            <person name="Uohara A."/>
            <person name="Ohji S."/>
            <person name="Ichikawa N."/>
        </authorList>
    </citation>
    <scope>NUCLEOTIDE SEQUENCE [LARGE SCALE GENOMIC DNA]</scope>
    <source>
        <strain evidence="2 5">NBRC 109767</strain>
    </source>
</reference>
<dbReference type="InterPro" id="IPR051531">
    <property type="entry name" value="N-acetyltransferase"/>
</dbReference>
<dbReference type="EMBL" id="BKAX01000006">
    <property type="protein sequence ID" value="GEQ06351.1"/>
    <property type="molecule type" value="Genomic_DNA"/>
</dbReference>
<keyword evidence="3" id="KW-0012">Acyltransferase</keyword>
<reference evidence="3 4" key="1">
    <citation type="submission" date="2018-06" db="EMBL/GenBank/DDBJ databases">
        <authorList>
            <consortium name="Pathogen Informatics"/>
            <person name="Doyle S."/>
        </authorList>
    </citation>
    <scope>NUCLEOTIDE SEQUENCE [LARGE SCALE GENOMIC DNA]</scope>
    <source>
        <strain evidence="3 4">NCTC12195</strain>
    </source>
</reference>
<dbReference type="InterPro" id="IPR000182">
    <property type="entry name" value="GNAT_dom"/>
</dbReference>
<accession>A0A0D0SUL1</accession>